<feature type="domain" description="Phosducin" evidence="4">
    <location>
        <begin position="83"/>
        <end position="282"/>
    </location>
</feature>
<organism evidence="5 6">
    <name type="scientific">Microthyrium microscopicum</name>
    <dbReference type="NCBI Taxonomy" id="703497"/>
    <lineage>
        <taxon>Eukaryota</taxon>
        <taxon>Fungi</taxon>
        <taxon>Dikarya</taxon>
        <taxon>Ascomycota</taxon>
        <taxon>Pezizomycotina</taxon>
        <taxon>Dothideomycetes</taxon>
        <taxon>Dothideomycetes incertae sedis</taxon>
        <taxon>Microthyriales</taxon>
        <taxon>Microthyriaceae</taxon>
        <taxon>Microthyrium</taxon>
    </lineage>
</organism>
<proteinExistence type="inferred from homology"/>
<dbReference type="AlphaFoldDB" id="A0A6A6TYL4"/>
<keyword evidence="2" id="KW-0597">Phosphoprotein</keyword>
<name>A0A6A6TYL4_9PEZI</name>
<evidence type="ECO:0000256" key="1">
    <source>
        <dbReference type="ARBA" id="ARBA00009686"/>
    </source>
</evidence>
<evidence type="ECO:0000259" key="4">
    <source>
        <dbReference type="Pfam" id="PF02114"/>
    </source>
</evidence>
<gene>
    <name evidence="5" type="ORF">BT63DRAFT_464445</name>
</gene>
<dbReference type="CDD" id="cd02987">
    <property type="entry name" value="Phd_like_Phd"/>
    <property type="match status" value="1"/>
</dbReference>
<protein>
    <submittedName>
        <fullName evidence="5">Thioredoxin-like protein</fullName>
    </submittedName>
</protein>
<dbReference type="InterPro" id="IPR001200">
    <property type="entry name" value="Phosducin"/>
</dbReference>
<dbReference type="Gene3D" id="3.40.30.10">
    <property type="entry name" value="Glutaredoxin"/>
    <property type="match status" value="1"/>
</dbReference>
<evidence type="ECO:0000313" key="5">
    <source>
        <dbReference type="EMBL" id="KAF2665179.1"/>
    </source>
</evidence>
<dbReference type="InterPro" id="IPR051499">
    <property type="entry name" value="Phosducin-like_reg"/>
</dbReference>
<comment type="similarity">
    <text evidence="1">Belongs to the phosducin family.</text>
</comment>
<evidence type="ECO:0000313" key="6">
    <source>
        <dbReference type="Proteomes" id="UP000799302"/>
    </source>
</evidence>
<dbReference type="InterPro" id="IPR024253">
    <property type="entry name" value="Phosducin_thioredoxin-like_dom"/>
</dbReference>
<dbReference type="SUPFAM" id="SSF52833">
    <property type="entry name" value="Thioredoxin-like"/>
    <property type="match status" value="1"/>
</dbReference>
<accession>A0A6A6TYL4</accession>
<evidence type="ECO:0000256" key="3">
    <source>
        <dbReference type="SAM" id="MobiDB-lite"/>
    </source>
</evidence>
<feature type="compositionally biased region" description="Polar residues" evidence="3">
    <location>
        <begin position="14"/>
        <end position="23"/>
    </location>
</feature>
<dbReference type="InterPro" id="IPR023196">
    <property type="entry name" value="Phosducin_N_dom_sf"/>
</dbReference>
<dbReference type="PANTHER" id="PTHR46052">
    <property type="entry name" value="PHOSDUCIN-LIKE PROTEIN"/>
    <property type="match status" value="1"/>
</dbReference>
<dbReference type="Proteomes" id="UP000799302">
    <property type="component" value="Unassembled WGS sequence"/>
</dbReference>
<dbReference type="InterPro" id="IPR036249">
    <property type="entry name" value="Thioredoxin-like_sf"/>
</dbReference>
<feature type="compositionally biased region" description="Basic and acidic residues" evidence="3">
    <location>
        <begin position="40"/>
        <end position="53"/>
    </location>
</feature>
<evidence type="ECO:0000256" key="2">
    <source>
        <dbReference type="ARBA" id="ARBA00022553"/>
    </source>
</evidence>
<dbReference type="Pfam" id="PF02114">
    <property type="entry name" value="Phosducin"/>
    <property type="match status" value="1"/>
</dbReference>
<dbReference type="PANTHER" id="PTHR46052:SF1">
    <property type="entry name" value="PHOSDUCIN-LIKE PROTEIN"/>
    <property type="match status" value="1"/>
</dbReference>
<sequence length="301" mass="33543">MTSAAQDEFDALFNSGSNSPSQPHQEDRSDIPSPPSSPGHNEKTIRSHTNPDSDHEDDDEATQPRKSGKMRTRYFVPSSRSEANTGPKGVIADAQAFEQARRAHRNISPRSQKAISQYRPAPVPSHVSSRDKAGHARNGSWLMEADEDSDSEDDFLSRWRQSRLQELSHSHNRPTYMGRRSTSAPRYGAMQTVDAEGYLDAIETARRDATVIVFIYDDLSEVSQLIEHCVHSVARAFPSVRFVKLHYEQAEMDAAGVPAILAYRAADKFADMIPVLDEIPEDDELSAETLAFAMKRKGMLA</sequence>
<dbReference type="Gene3D" id="1.10.168.10">
    <property type="entry name" value="Phosducin, domain 2"/>
    <property type="match status" value="1"/>
</dbReference>
<reference evidence="5" key="1">
    <citation type="journal article" date="2020" name="Stud. Mycol.">
        <title>101 Dothideomycetes genomes: a test case for predicting lifestyles and emergence of pathogens.</title>
        <authorList>
            <person name="Haridas S."/>
            <person name="Albert R."/>
            <person name="Binder M."/>
            <person name="Bloem J."/>
            <person name="Labutti K."/>
            <person name="Salamov A."/>
            <person name="Andreopoulos B."/>
            <person name="Baker S."/>
            <person name="Barry K."/>
            <person name="Bills G."/>
            <person name="Bluhm B."/>
            <person name="Cannon C."/>
            <person name="Castanera R."/>
            <person name="Culley D."/>
            <person name="Daum C."/>
            <person name="Ezra D."/>
            <person name="Gonzalez J."/>
            <person name="Henrissat B."/>
            <person name="Kuo A."/>
            <person name="Liang C."/>
            <person name="Lipzen A."/>
            <person name="Lutzoni F."/>
            <person name="Magnuson J."/>
            <person name="Mondo S."/>
            <person name="Nolan M."/>
            <person name="Ohm R."/>
            <person name="Pangilinan J."/>
            <person name="Park H.-J."/>
            <person name="Ramirez L."/>
            <person name="Alfaro M."/>
            <person name="Sun H."/>
            <person name="Tritt A."/>
            <person name="Yoshinaga Y."/>
            <person name="Zwiers L.-H."/>
            <person name="Turgeon B."/>
            <person name="Goodwin S."/>
            <person name="Spatafora J."/>
            <person name="Crous P."/>
            <person name="Grigoriev I."/>
        </authorList>
    </citation>
    <scope>NUCLEOTIDE SEQUENCE</scope>
    <source>
        <strain evidence="5">CBS 115976</strain>
    </source>
</reference>
<dbReference type="EMBL" id="MU004241">
    <property type="protein sequence ID" value="KAF2665179.1"/>
    <property type="molecule type" value="Genomic_DNA"/>
</dbReference>
<feature type="region of interest" description="Disordered" evidence="3">
    <location>
        <begin position="104"/>
        <end position="147"/>
    </location>
</feature>
<feature type="region of interest" description="Disordered" evidence="3">
    <location>
        <begin position="1"/>
        <end position="91"/>
    </location>
</feature>
<dbReference type="OrthoDB" id="70588at2759"/>
<keyword evidence="6" id="KW-1185">Reference proteome</keyword>
<dbReference type="GO" id="GO:0008277">
    <property type="term" value="P:regulation of G protein-coupled receptor signaling pathway"/>
    <property type="evidence" value="ECO:0007669"/>
    <property type="project" value="InterPro"/>
</dbReference>